<protein>
    <submittedName>
        <fullName evidence="2">Uncharacterized protein LOC102801041</fullName>
    </submittedName>
</protein>
<proteinExistence type="predicted"/>
<gene>
    <name evidence="2" type="primary">LOC102801041</name>
</gene>
<organism evidence="1 2">
    <name type="scientific">Saccoglossus kowalevskii</name>
    <name type="common">Acorn worm</name>
    <dbReference type="NCBI Taxonomy" id="10224"/>
    <lineage>
        <taxon>Eukaryota</taxon>
        <taxon>Metazoa</taxon>
        <taxon>Hemichordata</taxon>
        <taxon>Enteropneusta</taxon>
        <taxon>Harrimaniidae</taxon>
        <taxon>Saccoglossus</taxon>
    </lineage>
</organism>
<reference evidence="2" key="1">
    <citation type="submission" date="2025-08" db="UniProtKB">
        <authorList>
            <consortium name="RefSeq"/>
        </authorList>
    </citation>
    <scope>IDENTIFICATION</scope>
    <source>
        <tissue evidence="2">Testes</tissue>
    </source>
</reference>
<accession>A0ABM0M3K0</accession>
<keyword evidence="1" id="KW-1185">Reference proteome</keyword>
<evidence type="ECO:0000313" key="2">
    <source>
        <dbReference type="RefSeq" id="XP_006814591.1"/>
    </source>
</evidence>
<dbReference type="Proteomes" id="UP000694865">
    <property type="component" value="Unplaced"/>
</dbReference>
<dbReference type="GeneID" id="102801041"/>
<evidence type="ECO:0000313" key="1">
    <source>
        <dbReference type="Proteomes" id="UP000694865"/>
    </source>
</evidence>
<name>A0ABM0M3K0_SACKO</name>
<dbReference type="RefSeq" id="XP_006814591.1">
    <property type="nucleotide sequence ID" value="XM_006814528.1"/>
</dbReference>
<sequence length="334" mass="37838">MWTNDKCAVVLLYSRGPMESVQWYYCISVDQWKVCSGITVSVWTNDKCTVVLLYQCGPMLGELVFIDLILQRDVAGTSVEETIKSLELAQNDQCSSSYLLVHTTSGKKWSLLLELRQSMFFADTDLSQSFELLAGTTVPLESFLQSDEVRTDFTPAAFKQFSNFVMLSVQRAKGKSFVAAHDAENNIYKVFDGSIDNWLPLYVYQVLPNSKHILLTDRLMFSIIRREPEGQVHLSVISNQMSETSSPTTEGDTDAIVQMFSLPANEVILEVYKESFPPQYLINLERRHREEQMDSMGEVKRTTAANQVSETECHTVLDGCLVITNAAIYQCRPR</sequence>